<evidence type="ECO:0000313" key="3">
    <source>
        <dbReference type="Proteomes" id="UP000030752"/>
    </source>
</evidence>
<dbReference type="AlphaFoldDB" id="W2S247"/>
<organism evidence="2 3">
    <name type="scientific">Cyphellophora europaea (strain CBS 101466)</name>
    <name type="common">Phialophora europaea</name>
    <dbReference type="NCBI Taxonomy" id="1220924"/>
    <lineage>
        <taxon>Eukaryota</taxon>
        <taxon>Fungi</taxon>
        <taxon>Dikarya</taxon>
        <taxon>Ascomycota</taxon>
        <taxon>Pezizomycotina</taxon>
        <taxon>Eurotiomycetes</taxon>
        <taxon>Chaetothyriomycetidae</taxon>
        <taxon>Chaetothyriales</taxon>
        <taxon>Cyphellophoraceae</taxon>
        <taxon>Cyphellophora</taxon>
    </lineage>
</organism>
<dbReference type="OrthoDB" id="5370011at2759"/>
<feature type="compositionally biased region" description="Basic and acidic residues" evidence="1">
    <location>
        <begin position="46"/>
        <end position="56"/>
    </location>
</feature>
<accession>W2S247</accession>
<reference evidence="2 3" key="1">
    <citation type="submission" date="2013-03" db="EMBL/GenBank/DDBJ databases">
        <title>The Genome Sequence of Phialophora europaea CBS 101466.</title>
        <authorList>
            <consortium name="The Broad Institute Genomics Platform"/>
            <person name="Cuomo C."/>
            <person name="de Hoog S."/>
            <person name="Gorbushina A."/>
            <person name="Walker B."/>
            <person name="Young S.K."/>
            <person name="Zeng Q."/>
            <person name="Gargeya S."/>
            <person name="Fitzgerald M."/>
            <person name="Haas B."/>
            <person name="Abouelleil A."/>
            <person name="Allen A.W."/>
            <person name="Alvarado L."/>
            <person name="Arachchi H.M."/>
            <person name="Berlin A.M."/>
            <person name="Chapman S.B."/>
            <person name="Gainer-Dewar J."/>
            <person name="Goldberg J."/>
            <person name="Griggs A."/>
            <person name="Gujja S."/>
            <person name="Hansen M."/>
            <person name="Howarth C."/>
            <person name="Imamovic A."/>
            <person name="Ireland A."/>
            <person name="Larimer J."/>
            <person name="McCowan C."/>
            <person name="Murphy C."/>
            <person name="Pearson M."/>
            <person name="Poon T.W."/>
            <person name="Priest M."/>
            <person name="Roberts A."/>
            <person name="Saif S."/>
            <person name="Shea T."/>
            <person name="Sisk P."/>
            <person name="Sykes S."/>
            <person name="Wortman J."/>
            <person name="Nusbaum C."/>
            <person name="Birren B."/>
        </authorList>
    </citation>
    <scope>NUCLEOTIDE SEQUENCE [LARGE SCALE GENOMIC DNA]</scope>
    <source>
        <strain evidence="2 3">CBS 101466</strain>
    </source>
</reference>
<dbReference type="RefSeq" id="XP_008716632.1">
    <property type="nucleotide sequence ID" value="XM_008718410.1"/>
</dbReference>
<evidence type="ECO:0000256" key="1">
    <source>
        <dbReference type="SAM" id="MobiDB-lite"/>
    </source>
</evidence>
<proteinExistence type="predicted"/>
<evidence type="ECO:0000313" key="2">
    <source>
        <dbReference type="EMBL" id="ETN42123.1"/>
    </source>
</evidence>
<name>W2S247_CYPE1</name>
<dbReference type="EMBL" id="KB822719">
    <property type="protein sequence ID" value="ETN42123.1"/>
    <property type="molecule type" value="Genomic_DNA"/>
</dbReference>
<dbReference type="VEuPathDB" id="FungiDB:HMPREF1541_04064"/>
<dbReference type="eggNOG" id="ENOG502S621">
    <property type="taxonomic scope" value="Eukaryota"/>
</dbReference>
<keyword evidence="3" id="KW-1185">Reference proteome</keyword>
<protein>
    <submittedName>
        <fullName evidence="2">Uncharacterized protein</fullName>
    </submittedName>
</protein>
<dbReference type="Proteomes" id="UP000030752">
    <property type="component" value="Unassembled WGS sequence"/>
</dbReference>
<dbReference type="GeneID" id="19971403"/>
<feature type="compositionally biased region" description="Low complexity" evidence="1">
    <location>
        <begin position="29"/>
        <end position="45"/>
    </location>
</feature>
<dbReference type="InParanoid" id="W2S247"/>
<dbReference type="HOGENOM" id="CLU_047721_2_0_1"/>
<sequence>MESSTAPKKEKKGLSKAWKKFKESFRNKPAAASSSTPAPTTTAKSEPSKEESKPEAPKTTTEPPGQSDADRRLEKARAIFKKYDFEFSDEDWQASETRPKAPRERVQKPIRMRVKYTCHNCKTVYGHDRICVSCQHKRCPECIRYPPKKKKGKAAADKTADAPTTASKGCTCHECQSGFDLGAVECPNCKHQICDKCTKEAKLDPPPTEASSQPVAAS</sequence>
<gene>
    <name evidence="2" type="ORF">HMPREF1541_04064</name>
</gene>
<feature type="region of interest" description="Disordered" evidence="1">
    <location>
        <begin position="1"/>
        <end position="75"/>
    </location>
</feature>